<comment type="caution">
    <text evidence="1">The sequence shown here is derived from an EMBL/GenBank/DDBJ whole genome shotgun (WGS) entry which is preliminary data.</text>
</comment>
<evidence type="ECO:0000313" key="1">
    <source>
        <dbReference type="EMBL" id="MYL53874.1"/>
    </source>
</evidence>
<protein>
    <submittedName>
        <fullName evidence="1">Uncharacterized protein</fullName>
    </submittedName>
</protein>
<name>A0ACC7VIV2_9BACI</name>
<dbReference type="Proteomes" id="UP000466692">
    <property type="component" value="Unassembled WGS sequence"/>
</dbReference>
<evidence type="ECO:0000313" key="2">
    <source>
        <dbReference type="Proteomes" id="UP000466692"/>
    </source>
</evidence>
<keyword evidence="2" id="KW-1185">Reference proteome</keyword>
<dbReference type="EMBL" id="WMEU01000003">
    <property type="protein sequence ID" value="MYL53874.1"/>
    <property type="molecule type" value="Genomic_DNA"/>
</dbReference>
<sequence length="86" mass="9931">MGCWVIHALATINFLFDKDNDSYVSLDVVLEYFGTKQNTTSQKSKQIREKFKLGYFHPDFTIQAVAQDNPFNDMQVIDGVIVLKRQ</sequence>
<gene>
    <name evidence="1" type="ORF">GLW08_11055</name>
</gene>
<accession>A0ACC7VIV2</accession>
<proteinExistence type="predicted"/>
<organism evidence="1 2">
    <name type="scientific">Pontibacillus yanchengensis</name>
    <dbReference type="NCBI Taxonomy" id="462910"/>
    <lineage>
        <taxon>Bacteria</taxon>
        <taxon>Bacillati</taxon>
        <taxon>Bacillota</taxon>
        <taxon>Bacilli</taxon>
        <taxon>Bacillales</taxon>
        <taxon>Bacillaceae</taxon>
        <taxon>Pontibacillus</taxon>
    </lineage>
</organism>
<reference evidence="1" key="1">
    <citation type="submission" date="2019-11" db="EMBL/GenBank/DDBJ databases">
        <title>Genome sequences of 17 halophilic strains isolated from different environments.</title>
        <authorList>
            <person name="Furrow R.E."/>
        </authorList>
    </citation>
    <scope>NUCLEOTIDE SEQUENCE</scope>
    <source>
        <strain evidence="1">22510_22_Filter</strain>
    </source>
</reference>